<sequence length="130" mass="13903">MTTTPTGRADNRSGAARDKAAREARRFETLVRLSRAALFWERLWPALWPLAGVALTFLAVSLAGLWLAAPPAAAAVVRVVFLIAALAALWPLVRLRWPSRAEALARLDRTPGAPPGLASAWEDRLAAGAG</sequence>
<name>A0ABV7LJE6_9HYPH</name>
<evidence type="ECO:0000256" key="1">
    <source>
        <dbReference type="SAM" id="Phobius"/>
    </source>
</evidence>
<feature type="transmembrane region" description="Helical" evidence="1">
    <location>
        <begin position="47"/>
        <end position="69"/>
    </location>
</feature>
<keyword evidence="1" id="KW-1133">Transmembrane helix</keyword>
<proteinExistence type="predicted"/>
<dbReference type="RefSeq" id="WP_376868990.1">
    <property type="nucleotide sequence ID" value="NZ_JBHRUV010000099.1"/>
</dbReference>
<keyword evidence="3" id="KW-1185">Reference proteome</keyword>
<dbReference type="Proteomes" id="UP001595536">
    <property type="component" value="Unassembled WGS sequence"/>
</dbReference>
<protein>
    <submittedName>
        <fullName evidence="2">DUF4175 family protein</fullName>
    </submittedName>
</protein>
<reference evidence="3" key="1">
    <citation type="journal article" date="2019" name="Int. J. Syst. Evol. Microbiol.">
        <title>The Global Catalogue of Microorganisms (GCM) 10K type strain sequencing project: providing services to taxonomists for standard genome sequencing and annotation.</title>
        <authorList>
            <consortium name="The Broad Institute Genomics Platform"/>
            <consortium name="The Broad Institute Genome Sequencing Center for Infectious Disease"/>
            <person name="Wu L."/>
            <person name="Ma J."/>
        </authorList>
    </citation>
    <scope>NUCLEOTIDE SEQUENCE [LARGE SCALE GENOMIC DNA]</scope>
    <source>
        <strain evidence="3">CCM 7941</strain>
    </source>
</reference>
<evidence type="ECO:0000313" key="2">
    <source>
        <dbReference type="EMBL" id="MFC3267303.1"/>
    </source>
</evidence>
<dbReference type="Pfam" id="PF13779">
    <property type="entry name" value="DUF4175"/>
    <property type="match status" value="1"/>
</dbReference>
<organism evidence="2 3">
    <name type="scientific">Camelimonas abortus</name>
    <dbReference type="NCBI Taxonomy" id="1017184"/>
    <lineage>
        <taxon>Bacteria</taxon>
        <taxon>Pseudomonadati</taxon>
        <taxon>Pseudomonadota</taxon>
        <taxon>Alphaproteobacteria</taxon>
        <taxon>Hyphomicrobiales</taxon>
        <taxon>Chelatococcaceae</taxon>
        <taxon>Camelimonas</taxon>
    </lineage>
</organism>
<comment type="caution">
    <text evidence="2">The sequence shown here is derived from an EMBL/GenBank/DDBJ whole genome shotgun (WGS) entry which is preliminary data.</text>
</comment>
<feature type="transmembrane region" description="Helical" evidence="1">
    <location>
        <begin position="75"/>
        <end position="93"/>
    </location>
</feature>
<evidence type="ECO:0000313" key="3">
    <source>
        <dbReference type="Proteomes" id="UP001595536"/>
    </source>
</evidence>
<keyword evidence="1" id="KW-0472">Membrane</keyword>
<feature type="non-terminal residue" evidence="2">
    <location>
        <position position="130"/>
    </location>
</feature>
<dbReference type="InterPro" id="IPR012683">
    <property type="entry name" value="CHP02302_TM"/>
</dbReference>
<gene>
    <name evidence="2" type="ORF">ACFOEX_13220</name>
</gene>
<dbReference type="EMBL" id="JBHRUV010000099">
    <property type="protein sequence ID" value="MFC3267303.1"/>
    <property type="molecule type" value="Genomic_DNA"/>
</dbReference>
<accession>A0ABV7LJE6</accession>
<keyword evidence="1" id="KW-0812">Transmembrane</keyword>